<dbReference type="RefSeq" id="WP_182299816.1">
    <property type="nucleotide sequence ID" value="NZ_CP041969.1"/>
</dbReference>
<gene>
    <name evidence="1" type="ORF">FPL14_22170</name>
</gene>
<reference evidence="1 2" key="1">
    <citation type="submission" date="2019-07" db="EMBL/GenBank/DDBJ databases">
        <authorList>
            <person name="Kim J.K."/>
            <person name="Cheong H.-M."/>
            <person name="Choi Y."/>
            <person name="Hwang K.J."/>
            <person name="Lee S."/>
            <person name="Choi C."/>
        </authorList>
    </citation>
    <scope>NUCLEOTIDE SEQUENCE [LARGE SCALE GENOMIC DNA]</scope>
    <source>
        <strain evidence="1 2">KS 22</strain>
    </source>
</reference>
<dbReference type="Pfam" id="PF06277">
    <property type="entry name" value="EutA"/>
    <property type="match status" value="1"/>
</dbReference>
<dbReference type="InterPro" id="IPR009377">
    <property type="entry name" value="EutA"/>
</dbReference>
<organism evidence="1 2">
    <name type="scientific">Cohnella cholangitidis</name>
    <dbReference type="NCBI Taxonomy" id="2598458"/>
    <lineage>
        <taxon>Bacteria</taxon>
        <taxon>Bacillati</taxon>
        <taxon>Bacillota</taxon>
        <taxon>Bacilli</taxon>
        <taxon>Bacillales</taxon>
        <taxon>Paenibacillaceae</taxon>
        <taxon>Cohnella</taxon>
    </lineage>
</organism>
<dbReference type="Proteomes" id="UP000515679">
    <property type="component" value="Chromosome"/>
</dbReference>
<dbReference type="KEGG" id="cchl:FPL14_22170"/>
<proteinExistence type="predicted"/>
<accession>A0A7G5C2Z7</accession>
<keyword evidence="2" id="KW-1185">Reference proteome</keyword>
<dbReference type="AlphaFoldDB" id="A0A7G5C2Z7"/>
<dbReference type="SUPFAM" id="SSF53067">
    <property type="entry name" value="Actin-like ATPase domain"/>
    <property type="match status" value="1"/>
</dbReference>
<name>A0A7G5C2Z7_9BACL</name>
<dbReference type="PIRSF" id="PIRSF012293">
    <property type="entry name" value="EutA"/>
    <property type="match status" value="1"/>
</dbReference>
<sequence>MDGSWITSAGIDIGTSTTKLIVSRLKLVRVSSALSLPRYEIAERELLYASPIHGTPLVGENAIDADRVWAIVSGELDQAGIGKGDLKSGAVIITGETATKTNAKAIVHRLAERAGDFVVAAAGADLEAYLAGKGAGADRRSNRIRGAAVNIDIGGGTANAAIFKRGKTIGTVTFHVGGKLIRLDGTGKILYIAPSIRPWLRMNGFLIETGTVATFTQLKDICYALSRSMLSYFLGGNDALADWNLSNHGLIVGKPLDRVPEIEEWMVSGGIGRLIRDRAAPDNLAETAIHQDIGPLLAYALMECMAASSLRIAEADETVRATVIGAGMQSTEIGGATVHLDPKLLPIRNLPVLKLEMFSEGDERWLTGSGFDAELEATMSLALRLHDSEADPPFALAITGFRAMDYSSLQNLADRLQSRFARDFPNSGVMVVLCERDIAQALGQALQRRCGQRPKVICIDQVRVEHGDYIDLGEPVSGMTIPVVVKTLAFPSETG</sequence>
<protein>
    <submittedName>
        <fullName evidence="1">Ethanolamine utilization protein</fullName>
    </submittedName>
</protein>
<dbReference type="EMBL" id="CP041969">
    <property type="protein sequence ID" value="QMV43581.1"/>
    <property type="molecule type" value="Genomic_DNA"/>
</dbReference>
<evidence type="ECO:0000313" key="2">
    <source>
        <dbReference type="Proteomes" id="UP000515679"/>
    </source>
</evidence>
<dbReference type="InterPro" id="IPR043129">
    <property type="entry name" value="ATPase_NBD"/>
</dbReference>
<evidence type="ECO:0000313" key="1">
    <source>
        <dbReference type="EMBL" id="QMV43581.1"/>
    </source>
</evidence>